<sequence length="386" mass="44173">MLGREVKDNLGPGAEGRELHQDRTPGVVSVPNVFQPTTTQPVNNIKDCGDSTSCIMASAASNECFFEGTEKLLEVWFSSSHPNDSCDLRRIERKEWDDLLKLVKCEVISFMRDDSMDAYVLSESSMFVTKDRFILKTCGTTTLLMAVDRLVELVKQRCGYDTVADIFYSRKNFTRPELQHHLHQSFDKEVEHLDNMFKNGAAYVLGRMNKDCWHLYTLEDGNVHQSDQTFELLMWDMCQDKMKIFTKEISSDGKDATQKSGIGTIIPGLQIDDFLFEPCGYSMNGILPGGFYITIHVTPEPHCSYVSFESNVPQESYDDLIKKVLNVFNPGKFLMTVFANKASIARDSHKHLEKHDAIEGYQRMDHQFCSFKNYFLTYTQFSRPVI</sequence>
<gene>
    <name evidence="16" type="primary">LOC101862194</name>
</gene>
<keyword evidence="10 13" id="KW-0704">Schiff base</keyword>
<dbReference type="Proteomes" id="UP000694888">
    <property type="component" value="Unplaced"/>
</dbReference>
<dbReference type="PANTHER" id="PTHR11570:SF0">
    <property type="entry name" value="S-ADENOSYLMETHIONINE DECARBOXYLASE PROENZYME"/>
    <property type="match status" value="1"/>
</dbReference>
<comment type="similarity">
    <text evidence="2 13">Belongs to the eukaryotic AdoMetDC family.</text>
</comment>
<keyword evidence="8 13" id="KW-0865">Zymogen</keyword>
<comment type="catalytic activity">
    <reaction evidence="12 13">
        <text>S-adenosyl-L-methionine + H(+) = S-adenosyl 3-(methylsulfanyl)propylamine + CO2</text>
        <dbReference type="Rhea" id="RHEA:15981"/>
        <dbReference type="ChEBI" id="CHEBI:15378"/>
        <dbReference type="ChEBI" id="CHEBI:16526"/>
        <dbReference type="ChEBI" id="CHEBI:57443"/>
        <dbReference type="ChEBI" id="CHEBI:59789"/>
        <dbReference type="EC" id="4.1.1.50"/>
    </reaction>
</comment>
<dbReference type="RefSeq" id="XP_012940067.1">
    <property type="nucleotide sequence ID" value="XM_013084613.2"/>
</dbReference>
<evidence type="ECO:0000256" key="11">
    <source>
        <dbReference type="ARBA" id="ARBA00023317"/>
    </source>
</evidence>
<evidence type="ECO:0000256" key="13">
    <source>
        <dbReference type="PIRNR" id="PIRNR001355"/>
    </source>
</evidence>
<comment type="cofactor">
    <cofactor evidence="13">
        <name>pyruvate</name>
        <dbReference type="ChEBI" id="CHEBI:15361"/>
    </cofactor>
    <text evidence="13">Binds 1 pyruvoyl group covalently per subunit.</text>
</comment>
<keyword evidence="4 13" id="KW-0210">Decarboxylase</keyword>
<keyword evidence="5" id="KW-0068">Autocatalytic cleavage</keyword>
<evidence type="ECO:0000256" key="3">
    <source>
        <dbReference type="ARBA" id="ARBA00022691"/>
    </source>
</evidence>
<dbReference type="InterPro" id="IPR048283">
    <property type="entry name" value="AdoMetDC-like"/>
</dbReference>
<keyword evidence="9 13" id="KW-0456">Lyase</keyword>
<evidence type="ECO:0000256" key="8">
    <source>
        <dbReference type="ARBA" id="ARBA00023145"/>
    </source>
</evidence>
<dbReference type="PROSITE" id="PS01336">
    <property type="entry name" value="ADOMETDC"/>
    <property type="match status" value="1"/>
</dbReference>
<dbReference type="EC" id="4.1.1.50" evidence="13"/>
<evidence type="ECO:0000256" key="14">
    <source>
        <dbReference type="SAM" id="MobiDB-lite"/>
    </source>
</evidence>
<evidence type="ECO:0000256" key="7">
    <source>
        <dbReference type="ARBA" id="ARBA00023115"/>
    </source>
</evidence>
<dbReference type="SUPFAM" id="SSF56276">
    <property type="entry name" value="S-adenosylmethionine decarboxylase"/>
    <property type="match status" value="1"/>
</dbReference>
<dbReference type="PANTHER" id="PTHR11570">
    <property type="entry name" value="S-ADENOSYLMETHIONINE DECARBOXYLASE"/>
    <property type="match status" value="1"/>
</dbReference>
<feature type="region of interest" description="Disordered" evidence="14">
    <location>
        <begin position="1"/>
        <end position="27"/>
    </location>
</feature>
<evidence type="ECO:0000256" key="4">
    <source>
        <dbReference type="ARBA" id="ARBA00022793"/>
    </source>
</evidence>
<dbReference type="GeneID" id="101862194"/>
<protein>
    <recommendedName>
        <fullName evidence="13">S-adenosylmethionine decarboxylase proenzyme</fullName>
        <ecNumber evidence="13">4.1.1.50</ecNumber>
    </recommendedName>
</protein>
<evidence type="ECO:0000256" key="5">
    <source>
        <dbReference type="ARBA" id="ARBA00022813"/>
    </source>
</evidence>
<dbReference type="NCBIfam" id="TIGR00535">
    <property type="entry name" value="SAM_DCase"/>
    <property type="match status" value="1"/>
</dbReference>
<keyword evidence="11 13" id="KW-0670">Pyruvate</keyword>
<dbReference type="Pfam" id="PF01536">
    <property type="entry name" value="SAM_decarbox"/>
    <property type="match status" value="1"/>
</dbReference>
<keyword evidence="3 13" id="KW-0949">S-adenosyl-L-methionine</keyword>
<evidence type="ECO:0000256" key="9">
    <source>
        <dbReference type="ARBA" id="ARBA00023239"/>
    </source>
</evidence>
<keyword evidence="7 13" id="KW-0620">Polyamine biosynthesis</keyword>
<accession>A0ABM1A3G9</accession>
<keyword evidence="6 13" id="KW-0745">Spermidine biosynthesis</keyword>
<organism evidence="15 16">
    <name type="scientific">Aplysia californica</name>
    <name type="common">California sea hare</name>
    <dbReference type="NCBI Taxonomy" id="6500"/>
    <lineage>
        <taxon>Eukaryota</taxon>
        <taxon>Metazoa</taxon>
        <taxon>Spiralia</taxon>
        <taxon>Lophotrochozoa</taxon>
        <taxon>Mollusca</taxon>
        <taxon>Gastropoda</taxon>
        <taxon>Heterobranchia</taxon>
        <taxon>Euthyneura</taxon>
        <taxon>Tectipleura</taxon>
        <taxon>Aplysiida</taxon>
        <taxon>Aplysioidea</taxon>
        <taxon>Aplysiidae</taxon>
        <taxon>Aplysia</taxon>
    </lineage>
</organism>
<name>A0ABM1A3G9_APLCA</name>
<evidence type="ECO:0000256" key="2">
    <source>
        <dbReference type="ARBA" id="ARBA00008466"/>
    </source>
</evidence>
<dbReference type="InterPro" id="IPR001985">
    <property type="entry name" value="S-AdoMet_decarboxylase_euk"/>
</dbReference>
<proteinExistence type="inferred from homology"/>
<keyword evidence="15" id="KW-1185">Reference proteome</keyword>
<evidence type="ECO:0000313" key="16">
    <source>
        <dbReference type="RefSeq" id="XP_012940067.1"/>
    </source>
</evidence>
<comment type="pathway">
    <text evidence="1 13">Amine and polyamine biosynthesis; S-adenosylmethioninamine biosynthesis; S-adenosylmethioninamine from S-adenosyl-L-methionine: step 1/1.</text>
</comment>
<evidence type="ECO:0000256" key="10">
    <source>
        <dbReference type="ARBA" id="ARBA00023270"/>
    </source>
</evidence>
<evidence type="ECO:0000256" key="6">
    <source>
        <dbReference type="ARBA" id="ARBA00023066"/>
    </source>
</evidence>
<evidence type="ECO:0000256" key="1">
    <source>
        <dbReference type="ARBA" id="ARBA00004911"/>
    </source>
</evidence>
<dbReference type="InterPro" id="IPR016067">
    <property type="entry name" value="S-AdoMet_deCO2ase_core"/>
</dbReference>
<dbReference type="InterPro" id="IPR018166">
    <property type="entry name" value="S-AdoMet_deCO2ase_CS"/>
</dbReference>
<reference evidence="16" key="1">
    <citation type="submission" date="2025-08" db="UniProtKB">
        <authorList>
            <consortium name="RefSeq"/>
        </authorList>
    </citation>
    <scope>IDENTIFICATION</scope>
</reference>
<dbReference type="PIRSF" id="PIRSF001355">
    <property type="entry name" value="S-AdenosylMet_decarboxylase"/>
    <property type="match status" value="1"/>
</dbReference>
<dbReference type="Gene3D" id="3.60.90.10">
    <property type="entry name" value="S-adenosylmethionine decarboxylase"/>
    <property type="match status" value="1"/>
</dbReference>
<evidence type="ECO:0000313" key="15">
    <source>
        <dbReference type="Proteomes" id="UP000694888"/>
    </source>
</evidence>
<evidence type="ECO:0000256" key="12">
    <source>
        <dbReference type="ARBA" id="ARBA00048112"/>
    </source>
</evidence>